<dbReference type="InterPro" id="IPR038770">
    <property type="entry name" value="Na+/solute_symporter_sf"/>
</dbReference>
<proteinExistence type="predicted"/>
<feature type="transmembrane region" description="Helical" evidence="10">
    <location>
        <begin position="91"/>
        <end position="111"/>
    </location>
</feature>
<dbReference type="Pfam" id="PF02254">
    <property type="entry name" value="TrkA_N"/>
    <property type="match status" value="1"/>
</dbReference>
<feature type="transmembrane region" description="Helical" evidence="10">
    <location>
        <begin position="185"/>
        <end position="210"/>
    </location>
</feature>
<keyword evidence="2" id="KW-0813">Transport</keyword>
<feature type="transmembrane region" description="Helical" evidence="10">
    <location>
        <begin position="331"/>
        <end position="350"/>
    </location>
</feature>
<comment type="caution">
    <text evidence="13">The sequence shown here is derived from an EMBL/GenBank/DDBJ whole genome shotgun (WGS) entry which is preliminary data.</text>
</comment>
<feature type="domain" description="RCK N-terminal" evidence="12">
    <location>
        <begin position="402"/>
        <end position="494"/>
    </location>
</feature>
<dbReference type="EMBL" id="JACHHT010000002">
    <property type="protein sequence ID" value="MBB6522195.1"/>
    <property type="molecule type" value="Genomic_DNA"/>
</dbReference>
<evidence type="ECO:0000256" key="2">
    <source>
        <dbReference type="ARBA" id="ARBA00022448"/>
    </source>
</evidence>
<gene>
    <name evidence="13" type="ORF">HNR48_002480</name>
</gene>
<feature type="transmembrane region" description="Helical" evidence="10">
    <location>
        <begin position="53"/>
        <end position="70"/>
    </location>
</feature>
<feature type="transmembrane region" description="Helical" evidence="10">
    <location>
        <begin position="293"/>
        <end position="311"/>
    </location>
</feature>
<keyword evidence="14" id="KW-1185">Reference proteome</keyword>
<dbReference type="Gene3D" id="3.40.50.720">
    <property type="entry name" value="NAD(P)-binding Rossmann-like Domain"/>
    <property type="match status" value="1"/>
</dbReference>
<evidence type="ECO:0000256" key="6">
    <source>
        <dbReference type="ARBA" id="ARBA00022989"/>
    </source>
</evidence>
<evidence type="ECO:0000256" key="5">
    <source>
        <dbReference type="ARBA" id="ARBA00022692"/>
    </source>
</evidence>
<feature type="transmembrane region" description="Helical" evidence="10">
    <location>
        <begin position="117"/>
        <end position="137"/>
    </location>
</feature>
<dbReference type="AlphaFoldDB" id="A0A7X0MWI0"/>
<dbReference type="InterPro" id="IPR006153">
    <property type="entry name" value="Cation/H_exchanger_TM"/>
</dbReference>
<keyword evidence="4" id="KW-1003">Cell membrane</keyword>
<evidence type="ECO:0000256" key="8">
    <source>
        <dbReference type="ARBA" id="ARBA00023136"/>
    </source>
</evidence>
<evidence type="ECO:0000256" key="10">
    <source>
        <dbReference type="SAM" id="Phobius"/>
    </source>
</evidence>
<feature type="transmembrane region" description="Helical" evidence="10">
    <location>
        <begin position="6"/>
        <end position="23"/>
    </location>
</feature>
<dbReference type="FunCoup" id="A0A7X0MWI0">
    <property type="interactions" value="105"/>
</dbReference>
<feature type="transmembrane region" description="Helical" evidence="10">
    <location>
        <begin position="222"/>
        <end position="255"/>
    </location>
</feature>
<name>A0A7X0MWI0_9GAMM</name>
<dbReference type="GO" id="GO:0006813">
    <property type="term" value="P:potassium ion transport"/>
    <property type="evidence" value="ECO:0007669"/>
    <property type="project" value="InterPro"/>
</dbReference>
<evidence type="ECO:0000313" key="13">
    <source>
        <dbReference type="EMBL" id="MBB6522195.1"/>
    </source>
</evidence>
<keyword evidence="3" id="KW-0050">Antiport</keyword>
<evidence type="ECO:0000256" key="1">
    <source>
        <dbReference type="ARBA" id="ARBA00004651"/>
    </source>
</evidence>
<feature type="transmembrane region" description="Helical" evidence="10">
    <location>
        <begin position="267"/>
        <end position="286"/>
    </location>
</feature>
<dbReference type="Gene3D" id="1.20.1530.20">
    <property type="match status" value="1"/>
</dbReference>
<accession>A0A7X0MWI0</accession>
<dbReference type="InParanoid" id="A0A7X0MWI0"/>
<dbReference type="InterPro" id="IPR003148">
    <property type="entry name" value="RCK_N"/>
</dbReference>
<evidence type="ECO:0000256" key="3">
    <source>
        <dbReference type="ARBA" id="ARBA00022449"/>
    </source>
</evidence>
<feature type="domain" description="Cation/H+ exchanger transmembrane" evidence="11">
    <location>
        <begin position="13"/>
        <end position="389"/>
    </location>
</feature>
<dbReference type="Proteomes" id="UP000528457">
    <property type="component" value="Unassembled WGS sequence"/>
</dbReference>
<reference evidence="13 14" key="1">
    <citation type="submission" date="2020-08" db="EMBL/GenBank/DDBJ databases">
        <title>Genomic Encyclopedia of Type Strains, Phase IV (KMG-IV): sequencing the most valuable type-strain genomes for metagenomic binning, comparative biology and taxonomic classification.</title>
        <authorList>
            <person name="Goeker M."/>
        </authorList>
    </citation>
    <scope>NUCLEOTIDE SEQUENCE [LARGE SCALE GENOMIC DNA]</scope>
    <source>
        <strain evidence="13 14">DSM 22368</strain>
    </source>
</reference>
<organism evidence="13 14">
    <name type="scientific">Pseudoteredinibacter isoporae</name>
    <dbReference type="NCBI Taxonomy" id="570281"/>
    <lineage>
        <taxon>Bacteria</taxon>
        <taxon>Pseudomonadati</taxon>
        <taxon>Pseudomonadota</taxon>
        <taxon>Gammaproteobacteria</taxon>
        <taxon>Cellvibrionales</taxon>
        <taxon>Cellvibrionaceae</taxon>
        <taxon>Pseudoteredinibacter</taxon>
    </lineage>
</organism>
<evidence type="ECO:0000259" key="12">
    <source>
        <dbReference type="Pfam" id="PF02254"/>
    </source>
</evidence>
<keyword evidence="5 10" id="KW-0812">Transmembrane</keyword>
<dbReference type="GO" id="GO:1902600">
    <property type="term" value="P:proton transmembrane transport"/>
    <property type="evidence" value="ECO:0007669"/>
    <property type="project" value="InterPro"/>
</dbReference>
<dbReference type="Pfam" id="PF00999">
    <property type="entry name" value="Na_H_Exchanger"/>
    <property type="match status" value="1"/>
</dbReference>
<dbReference type="PANTHER" id="PTHR32507:SF0">
    <property type="entry name" value="NA(+)_H(+) ANTIPORTER 2-RELATED"/>
    <property type="match status" value="1"/>
</dbReference>
<feature type="transmembrane region" description="Helical" evidence="10">
    <location>
        <begin position="362"/>
        <end position="379"/>
    </location>
</feature>
<feature type="transmembrane region" description="Helical" evidence="10">
    <location>
        <begin position="149"/>
        <end position="173"/>
    </location>
</feature>
<comment type="subcellular location">
    <subcellularLocation>
        <location evidence="1">Cell membrane</location>
        <topology evidence="1">Multi-pass membrane protein</topology>
    </subcellularLocation>
</comment>
<evidence type="ECO:0000256" key="7">
    <source>
        <dbReference type="ARBA" id="ARBA00023065"/>
    </source>
</evidence>
<protein>
    <submittedName>
        <fullName evidence="13">NhaP-type Na+/H+ or K+/H+ antiporter</fullName>
    </submittedName>
</protein>
<evidence type="ECO:0000259" key="11">
    <source>
        <dbReference type="Pfam" id="PF00999"/>
    </source>
</evidence>
<feature type="transmembrane region" description="Helical" evidence="10">
    <location>
        <begin position="30"/>
        <end position="47"/>
    </location>
</feature>
<sequence>MPHLELVLALVLVVAMLCQWLAWRVKLPAILFLLLSGLIAGPVTGWVDPDAMLGDLLMPMVSMSVAIILFEGSLTLNLKEIQGVDRVVRRMITVGALVTWVVVAIATHMIFSFSWQVSALFGAIVIVTGPTVIVPMLRAVRPTAKIANILRWEGIAIDPVGALMAVITFEFILASVNNLPASHVLLLFLEAVAAGTAIGVAAGIILGLLLSKNLIPEYLQNIATLSLVLIAFSGSNAVVHESGLIAVTVMGMWLANKSDLDIHPILNFKEHLSLLLISMLFILLAARIDLQQLADIFWPALTLLLVLQFVARPLKILVSTWGLDVSWPERGLLAWIAPRGIVAAAISAIFADRLLAAGFEEAALLVPMTFFMIIGTVVLQSSTSRLLARWLGVAEPTPRGFLMVGANAFSRALAKEFQRHDLPCLLVDSNWNDIRQARMEGLDTFYGNPVSDHAETYLDLSGMGSLLAISRQQHLNAISAVHFRADFGSDRIYSLMSVRDMNSFDKHQFADSYQGHKLFAEDISYYDLATKMNKGAEIKSTNITEEYSWAMYQSDYVGKRIPLFIISSKGKAMPVLVGDDTHPEPGSTVLALAEADAEEAVKKQEKQLEKKKKKQNKKNGDTEQPSLPGFDPEPS</sequence>
<keyword evidence="7" id="KW-0406">Ion transport</keyword>
<evidence type="ECO:0000313" key="14">
    <source>
        <dbReference type="Proteomes" id="UP000528457"/>
    </source>
</evidence>
<keyword evidence="8 10" id="KW-0472">Membrane</keyword>
<keyword evidence="6 10" id="KW-1133">Transmembrane helix</keyword>
<dbReference type="RefSeq" id="WP_166846515.1">
    <property type="nucleotide sequence ID" value="NZ_JAAONY010000002.1"/>
</dbReference>
<dbReference type="GO" id="GO:0015297">
    <property type="term" value="F:antiporter activity"/>
    <property type="evidence" value="ECO:0007669"/>
    <property type="project" value="UniProtKB-KW"/>
</dbReference>
<evidence type="ECO:0000256" key="4">
    <source>
        <dbReference type="ARBA" id="ARBA00022475"/>
    </source>
</evidence>
<feature type="region of interest" description="Disordered" evidence="9">
    <location>
        <begin position="600"/>
        <end position="635"/>
    </location>
</feature>
<dbReference type="GO" id="GO:0005886">
    <property type="term" value="C:plasma membrane"/>
    <property type="evidence" value="ECO:0007669"/>
    <property type="project" value="UniProtKB-SubCell"/>
</dbReference>
<evidence type="ECO:0000256" key="9">
    <source>
        <dbReference type="SAM" id="MobiDB-lite"/>
    </source>
</evidence>
<dbReference type="PANTHER" id="PTHR32507">
    <property type="entry name" value="NA(+)/H(+) ANTIPORTER 1"/>
    <property type="match status" value="1"/>
</dbReference>